<reference evidence="2 3" key="1">
    <citation type="submission" date="2020-01" db="EMBL/GenBank/DDBJ databases">
        <authorList>
            <person name="Wang S."/>
        </authorList>
    </citation>
    <scope>NUCLEOTIDE SEQUENCE [LARGE SCALE GENOMIC DNA]</scope>
    <source>
        <strain evidence="2 3">D151-2-6</strain>
    </source>
</reference>
<dbReference type="RefSeq" id="WP_040349827.1">
    <property type="nucleotide sequence ID" value="NZ_CP048751.1"/>
</dbReference>
<evidence type="ECO:0000313" key="2">
    <source>
        <dbReference type="EMBL" id="QIH73032.1"/>
    </source>
</evidence>
<keyword evidence="1" id="KW-0812">Transmembrane</keyword>
<evidence type="ECO:0000256" key="1">
    <source>
        <dbReference type="SAM" id="Phobius"/>
    </source>
</evidence>
<evidence type="ECO:0000313" key="3">
    <source>
        <dbReference type="Proteomes" id="UP000501325"/>
    </source>
</evidence>
<keyword evidence="1" id="KW-0472">Membrane</keyword>
<keyword evidence="1" id="KW-1133">Transmembrane helix</keyword>
<protein>
    <submittedName>
        <fullName evidence="2">Uncharacterized protein</fullName>
    </submittedName>
</protein>
<feature type="transmembrane region" description="Helical" evidence="1">
    <location>
        <begin position="48"/>
        <end position="78"/>
    </location>
</feature>
<dbReference type="EMBL" id="CP048751">
    <property type="protein sequence ID" value="QIH73032.1"/>
    <property type="molecule type" value="Genomic_DNA"/>
</dbReference>
<proteinExistence type="predicted"/>
<name>A0AB37E7X0_9CAUL</name>
<feature type="transmembrane region" description="Helical" evidence="1">
    <location>
        <begin position="90"/>
        <end position="108"/>
    </location>
</feature>
<dbReference type="Proteomes" id="UP000501325">
    <property type="component" value="Chromosome"/>
</dbReference>
<gene>
    <name evidence="2" type="ORF">GYM46_08740</name>
</gene>
<dbReference type="AlphaFoldDB" id="A0AB37E7X0"/>
<feature type="transmembrane region" description="Helical" evidence="1">
    <location>
        <begin position="114"/>
        <end position="132"/>
    </location>
</feature>
<feature type="transmembrane region" description="Helical" evidence="1">
    <location>
        <begin position="12"/>
        <end position="36"/>
    </location>
</feature>
<accession>A0AB37E7X0</accession>
<organism evidence="2 3">
    <name type="scientific">Brevundimonas mediterranea</name>
    <dbReference type="NCBI Taxonomy" id="74329"/>
    <lineage>
        <taxon>Bacteria</taxon>
        <taxon>Pseudomonadati</taxon>
        <taxon>Pseudomonadota</taxon>
        <taxon>Alphaproteobacteria</taxon>
        <taxon>Caulobacterales</taxon>
        <taxon>Caulobacteraceae</taxon>
        <taxon>Brevundimonas</taxon>
    </lineage>
</organism>
<dbReference type="KEGG" id="bmed:GYM46_08740"/>
<sequence>MNRERIPFDHLFRALIFGAVAGGASFSGQLVFLAMWDQLSATDYPTHLFAWLIGIILVFSVATPVFLIGIVMVGWPAWAMTHRMGLRSPLVGAVIGAPSASLAQWILWPIVPPYLLIFPGAAAGYVAWWMVYNRPFRPLPPPPPAPPS</sequence>